<dbReference type="EMBL" id="AP018231">
    <property type="protein sequence ID" value="BAY87991.1"/>
    <property type="molecule type" value="Genomic_DNA"/>
</dbReference>
<keyword evidence="1" id="KW-0614">Plasmid</keyword>
<reference evidence="1 2" key="1">
    <citation type="submission" date="2017-06" db="EMBL/GenBank/DDBJ databases">
        <title>Genome sequencing of cyanobaciteial culture collection at National Institute for Environmental Studies (NIES).</title>
        <authorList>
            <person name="Hirose Y."/>
            <person name="Shimura Y."/>
            <person name="Fujisawa T."/>
            <person name="Nakamura Y."/>
            <person name="Kawachi M."/>
        </authorList>
    </citation>
    <scope>NUCLEOTIDE SEQUENCE [LARGE SCALE GENOMIC DNA]</scope>
    <source>
        <strain evidence="1 2">NIES-267</strain>
        <plasmid evidence="2">Plasmid4 dna</plasmid>
    </source>
</reference>
<sequence>MATTKFQNNVRTRLYKKNYQGFSQSDFLEAAKNIGCDDLDNPTHEQIKAGVQYLIDRHNQSLEIPDSENLTEALTESETIQQTENSTAITNQQKEQLITVQAQSLGIELSESEITDISQTVSDSFTDFVSAVETINSLIKDYAQSKFDSIEQQIDASNNNLRDYIDKRTTGLQRKSVEGAITTKEVLEQKSSSLKSFSKSLSATLKTQ</sequence>
<evidence type="ECO:0000313" key="1">
    <source>
        <dbReference type="EMBL" id="BAY87991.1"/>
    </source>
</evidence>
<protein>
    <submittedName>
        <fullName evidence="1">Uncharacterized protein</fullName>
    </submittedName>
</protein>
<name>A0A1Z4M3N4_9CYAN</name>
<dbReference type="Proteomes" id="UP000218418">
    <property type="component" value="Plasmid plasmid4"/>
</dbReference>
<dbReference type="OrthoDB" id="515056at2"/>
<proteinExistence type="predicted"/>
<organism evidence="1 2">
    <name type="scientific">Calothrix parasitica NIES-267</name>
    <dbReference type="NCBI Taxonomy" id="1973488"/>
    <lineage>
        <taxon>Bacteria</taxon>
        <taxon>Bacillati</taxon>
        <taxon>Cyanobacteriota</taxon>
        <taxon>Cyanophyceae</taxon>
        <taxon>Nostocales</taxon>
        <taxon>Calotrichaceae</taxon>
        <taxon>Calothrix</taxon>
    </lineage>
</organism>
<keyword evidence="2" id="KW-1185">Reference proteome</keyword>
<geneLocation type="plasmid" evidence="2">
    <name>Plasmid4 dna</name>
</geneLocation>
<evidence type="ECO:0000313" key="2">
    <source>
        <dbReference type="Proteomes" id="UP000218418"/>
    </source>
</evidence>
<accession>A0A1Z4M3N4</accession>
<gene>
    <name evidence="1" type="ORF">NIES267_75330</name>
</gene>
<dbReference type="AlphaFoldDB" id="A0A1Z4M3N4"/>